<proteinExistence type="predicted"/>
<keyword evidence="3 6" id="KW-0133">Cell shape</keyword>
<dbReference type="UniPathway" id="UPA00219"/>
<dbReference type="InterPro" id="IPR038063">
    <property type="entry name" value="Transpep_catalytic_dom"/>
</dbReference>
<dbReference type="PROSITE" id="PS52029">
    <property type="entry name" value="LD_TPASE"/>
    <property type="match status" value="1"/>
</dbReference>
<evidence type="ECO:0000313" key="8">
    <source>
        <dbReference type="EMBL" id="GHO98258.1"/>
    </source>
</evidence>
<evidence type="ECO:0000256" key="3">
    <source>
        <dbReference type="ARBA" id="ARBA00022960"/>
    </source>
</evidence>
<name>A0A8J3N755_9CHLR</name>
<accession>A0A8J3N755</accession>
<dbReference type="PANTHER" id="PTHR30582:SF2">
    <property type="entry name" value="L,D-TRANSPEPTIDASE YCIB-RELATED"/>
    <property type="match status" value="1"/>
</dbReference>
<comment type="pathway">
    <text evidence="1 6">Cell wall biogenesis; peptidoglycan biosynthesis.</text>
</comment>
<feature type="active site" description="Nucleophile" evidence="6">
    <location>
        <position position="553"/>
    </location>
</feature>
<dbReference type="GO" id="GO:0071555">
    <property type="term" value="P:cell wall organization"/>
    <property type="evidence" value="ECO:0007669"/>
    <property type="project" value="UniProtKB-UniRule"/>
</dbReference>
<organism evidence="8 9">
    <name type="scientific">Reticulibacter mediterranei</name>
    <dbReference type="NCBI Taxonomy" id="2778369"/>
    <lineage>
        <taxon>Bacteria</taxon>
        <taxon>Bacillati</taxon>
        <taxon>Chloroflexota</taxon>
        <taxon>Ktedonobacteria</taxon>
        <taxon>Ktedonobacterales</taxon>
        <taxon>Reticulibacteraceae</taxon>
        <taxon>Reticulibacter</taxon>
    </lineage>
</organism>
<dbReference type="AlphaFoldDB" id="A0A8J3N755"/>
<gene>
    <name evidence="8" type="ORF">KSF_083060</name>
</gene>
<dbReference type="Proteomes" id="UP000597444">
    <property type="component" value="Unassembled WGS sequence"/>
</dbReference>
<dbReference type="GO" id="GO:0016740">
    <property type="term" value="F:transferase activity"/>
    <property type="evidence" value="ECO:0007669"/>
    <property type="project" value="UniProtKB-KW"/>
</dbReference>
<evidence type="ECO:0000259" key="7">
    <source>
        <dbReference type="PROSITE" id="PS52029"/>
    </source>
</evidence>
<evidence type="ECO:0000256" key="4">
    <source>
        <dbReference type="ARBA" id="ARBA00022984"/>
    </source>
</evidence>
<dbReference type="Pfam" id="PF03734">
    <property type="entry name" value="YkuD"/>
    <property type="match status" value="1"/>
</dbReference>
<dbReference type="GO" id="GO:0071972">
    <property type="term" value="F:peptidoglycan L,D-transpeptidase activity"/>
    <property type="evidence" value="ECO:0007669"/>
    <property type="project" value="TreeGrafter"/>
</dbReference>
<sequence>MEIAMQTKKLHEPSKAARRRAYLRRTLAAVFLVSLLVPLLAACGGDSRAQQQANQDKIALMKTLQNAQTIGVPSKSLQPIQKQIQDLNATQAPLTLFDDTPATQYYTNISTRSKQLQVQIQGLVQASTEQLEQQAQSNLEHLQHTLASKQKTALPLDAIKTLYQNDQNSMQKARLPKDYTLIVTHTGDALTAISQMPATLDKLTTLQSIIKMMQEGKQDVSELQQNYTDDQASLKKVTTPAELKQVDQTIDNQNKQAATKFTDVIPLLTQNKIDTMSNNVQKLQKYGIDATTYQKQLEQDRTQAEKVKTVEDYTAFAKTVDAHLSSMQTDLLKGEAMDLLKQFHKAVQDWGNAHQYNDKYNNVNYPLNTPYMTKGIGEDLDREVNAAQNADDYQQAVTDIQNAILHHQMMQQDANDSTPFNQPHETDKKLMDYYKLQKDQVIVVSFIEEALRVYQNGQLVRSFLITAGRPELPPVPGLWSPLWRRDHITFKSPYPKGSEFWYPDTPINYAILYHEGGYYLHDSWWRNDYGPGTQFYHIDSSGNTSANYGTHGCVNMPLDQAKWVYENSTYNTQILMY</sequence>
<dbReference type="GO" id="GO:0018104">
    <property type="term" value="P:peptidoglycan-protein cross-linking"/>
    <property type="evidence" value="ECO:0007669"/>
    <property type="project" value="TreeGrafter"/>
</dbReference>
<reference evidence="8" key="1">
    <citation type="submission" date="2020-10" db="EMBL/GenBank/DDBJ databases">
        <title>Taxonomic study of unclassified bacteria belonging to the class Ktedonobacteria.</title>
        <authorList>
            <person name="Yabe S."/>
            <person name="Wang C.M."/>
            <person name="Zheng Y."/>
            <person name="Sakai Y."/>
            <person name="Cavaletti L."/>
            <person name="Monciardini P."/>
            <person name="Donadio S."/>
        </authorList>
    </citation>
    <scope>NUCLEOTIDE SEQUENCE</scope>
    <source>
        <strain evidence="8">ID150040</strain>
    </source>
</reference>
<keyword evidence="5 6" id="KW-0961">Cell wall biogenesis/degradation</keyword>
<dbReference type="Gene3D" id="2.40.440.10">
    <property type="entry name" value="L,D-transpeptidase catalytic domain-like"/>
    <property type="match status" value="1"/>
</dbReference>
<feature type="active site" description="Proton donor/acceptor" evidence="6">
    <location>
        <position position="521"/>
    </location>
</feature>
<dbReference type="CDD" id="cd16913">
    <property type="entry name" value="YkuD_like"/>
    <property type="match status" value="1"/>
</dbReference>
<evidence type="ECO:0000256" key="2">
    <source>
        <dbReference type="ARBA" id="ARBA00022679"/>
    </source>
</evidence>
<dbReference type="InterPro" id="IPR050979">
    <property type="entry name" value="LD-transpeptidase"/>
</dbReference>
<protein>
    <recommendedName>
        <fullName evidence="7">L,D-TPase catalytic domain-containing protein</fullName>
    </recommendedName>
</protein>
<keyword evidence="2" id="KW-0808">Transferase</keyword>
<evidence type="ECO:0000313" key="9">
    <source>
        <dbReference type="Proteomes" id="UP000597444"/>
    </source>
</evidence>
<dbReference type="GO" id="GO:0005576">
    <property type="term" value="C:extracellular region"/>
    <property type="evidence" value="ECO:0007669"/>
    <property type="project" value="TreeGrafter"/>
</dbReference>
<evidence type="ECO:0000256" key="1">
    <source>
        <dbReference type="ARBA" id="ARBA00004752"/>
    </source>
</evidence>
<evidence type="ECO:0000256" key="5">
    <source>
        <dbReference type="ARBA" id="ARBA00023316"/>
    </source>
</evidence>
<dbReference type="InterPro" id="IPR005490">
    <property type="entry name" value="LD_TPept_cat_dom"/>
</dbReference>
<evidence type="ECO:0000256" key="6">
    <source>
        <dbReference type="PROSITE-ProRule" id="PRU01373"/>
    </source>
</evidence>
<keyword evidence="9" id="KW-1185">Reference proteome</keyword>
<dbReference type="EMBL" id="BNJK01000002">
    <property type="protein sequence ID" value="GHO98258.1"/>
    <property type="molecule type" value="Genomic_DNA"/>
</dbReference>
<dbReference type="SUPFAM" id="SSF141523">
    <property type="entry name" value="L,D-transpeptidase catalytic domain-like"/>
    <property type="match status" value="1"/>
</dbReference>
<dbReference type="GO" id="GO:0008360">
    <property type="term" value="P:regulation of cell shape"/>
    <property type="evidence" value="ECO:0007669"/>
    <property type="project" value="UniProtKB-UniRule"/>
</dbReference>
<feature type="domain" description="L,D-TPase catalytic" evidence="7">
    <location>
        <begin position="440"/>
        <end position="577"/>
    </location>
</feature>
<comment type="caution">
    <text evidence="8">The sequence shown here is derived from an EMBL/GenBank/DDBJ whole genome shotgun (WGS) entry which is preliminary data.</text>
</comment>
<dbReference type="PANTHER" id="PTHR30582">
    <property type="entry name" value="L,D-TRANSPEPTIDASE"/>
    <property type="match status" value="1"/>
</dbReference>
<keyword evidence="4 6" id="KW-0573">Peptidoglycan synthesis</keyword>